<evidence type="ECO:0000313" key="2">
    <source>
        <dbReference type="Proteomes" id="UP000198859"/>
    </source>
</evidence>
<evidence type="ECO:0000313" key="1">
    <source>
        <dbReference type="EMBL" id="SDS20494.1"/>
    </source>
</evidence>
<gene>
    <name evidence="1" type="ORF">SAMN04488570_1362</name>
</gene>
<dbReference type="EMBL" id="LT629757">
    <property type="protein sequence ID" value="SDS20494.1"/>
    <property type="molecule type" value="Genomic_DNA"/>
</dbReference>
<name>A0A1H1QAT7_9ACTN</name>
<dbReference type="STRING" id="642780.SAMN04488570_1362"/>
<protein>
    <submittedName>
        <fullName evidence="1">Uncharacterized protein</fullName>
    </submittedName>
</protein>
<organism evidence="1 2">
    <name type="scientific">Nocardioides scoriae</name>
    <dbReference type="NCBI Taxonomy" id="642780"/>
    <lineage>
        <taxon>Bacteria</taxon>
        <taxon>Bacillati</taxon>
        <taxon>Actinomycetota</taxon>
        <taxon>Actinomycetes</taxon>
        <taxon>Propionibacteriales</taxon>
        <taxon>Nocardioidaceae</taxon>
        <taxon>Nocardioides</taxon>
    </lineage>
</organism>
<keyword evidence="2" id="KW-1185">Reference proteome</keyword>
<sequence>MHTLLDLELAHSADHDRSIVSLSPLRQTLSRLLGRTAR</sequence>
<accession>A0A1H1QAT7</accession>
<dbReference type="Proteomes" id="UP000198859">
    <property type="component" value="Chromosome I"/>
</dbReference>
<reference evidence="2" key="1">
    <citation type="submission" date="2016-10" db="EMBL/GenBank/DDBJ databases">
        <authorList>
            <person name="Varghese N."/>
            <person name="Submissions S."/>
        </authorList>
    </citation>
    <scope>NUCLEOTIDE SEQUENCE [LARGE SCALE GENOMIC DNA]</scope>
    <source>
        <strain evidence="2">DSM 22127</strain>
    </source>
</reference>
<dbReference type="AlphaFoldDB" id="A0A1H1QAT7"/>
<proteinExistence type="predicted"/>